<organism evidence="1 2">
    <name type="scientific">Candidatus Ordinivivax streblomastigis</name>
    <dbReference type="NCBI Taxonomy" id="2540710"/>
    <lineage>
        <taxon>Bacteria</taxon>
        <taxon>Pseudomonadati</taxon>
        <taxon>Bacteroidota</taxon>
        <taxon>Bacteroidia</taxon>
        <taxon>Bacteroidales</taxon>
        <taxon>Candidatus Ordinivivax</taxon>
    </lineage>
</organism>
<comment type="caution">
    <text evidence="1">The sequence shown here is derived from an EMBL/GenBank/DDBJ whole genome shotgun (WGS) entry which is preliminary data.</text>
</comment>
<dbReference type="AlphaFoldDB" id="A0A5M8NYU6"/>
<name>A0A5M8NYU6_9BACT</name>
<evidence type="ECO:0000313" key="2">
    <source>
        <dbReference type="Proteomes" id="UP000324575"/>
    </source>
</evidence>
<dbReference type="Proteomes" id="UP000324575">
    <property type="component" value="Unassembled WGS sequence"/>
</dbReference>
<gene>
    <name evidence="1" type="ORF">EZS26_002522</name>
</gene>
<dbReference type="EMBL" id="SNRX01000021">
    <property type="protein sequence ID" value="KAA6301325.1"/>
    <property type="molecule type" value="Genomic_DNA"/>
</dbReference>
<sequence length="497" mass="57187">MSISIYRAPITDASDFIKAILIDEFAISDSRANTLYNLVIKPHFDNLLDTIWLLAESNYVDKVYRDSYYHYFSSKLSNYERDCVKISLFEGEISISDFGIEDKHVELQQKYRGFITLRPTDPQIVGRSIVSPIALKSNNFCCCTTKVHTTSNGQKFTVKGFPHSSQDGETITCAETTLWAMMEYFSNKYSDYKPVLPSKIIEALNSLSAERQVPSRGLNIQQMAFALRQFGFGTRIYSRGDYGSEFDSLLSCYIESGLPLIIAMDNFKTKKTIGHALLCIGHEKMSNAQIDSVGETNLSKGIKLYDYAKVERDYIFIDDNRQTYQKAKLNSPAAHYTPEWHDCEITYFIVPLYTKIYLEAFEAKNFALNFLQNSYFPLANDTEFLLRFFLTSSRSYKDQIARNSTIQNGLKNEIIESQMPKFIWVAELSTKDLIKRKKANGLVILDATEADIYFNKPIIMAVYQDNMIKFDDSHKELEKIPLPLHEFSIFEHNLQEF</sequence>
<accession>A0A5M8NYU6</accession>
<protein>
    <submittedName>
        <fullName evidence="1">Uncharacterized protein</fullName>
    </submittedName>
</protein>
<reference evidence="1 2" key="1">
    <citation type="submission" date="2019-03" db="EMBL/GenBank/DDBJ databases">
        <title>Single cell metagenomics reveals metabolic interactions within the superorganism composed of flagellate Streblomastix strix and complex community of Bacteroidetes bacteria on its surface.</title>
        <authorList>
            <person name="Treitli S.C."/>
            <person name="Kolisko M."/>
            <person name="Husnik F."/>
            <person name="Keeling P."/>
            <person name="Hampl V."/>
        </authorList>
    </citation>
    <scope>NUCLEOTIDE SEQUENCE [LARGE SCALE GENOMIC DNA]</scope>
    <source>
        <strain evidence="1">St1</strain>
    </source>
</reference>
<evidence type="ECO:0000313" key="1">
    <source>
        <dbReference type="EMBL" id="KAA6301325.1"/>
    </source>
</evidence>
<proteinExistence type="predicted"/>